<dbReference type="InterPro" id="IPR052734">
    <property type="entry name" value="Nod_factor_acetyltransferase"/>
</dbReference>
<feature type="transmembrane region" description="Helical" evidence="3">
    <location>
        <begin position="124"/>
        <end position="143"/>
    </location>
</feature>
<feature type="transmembrane region" description="Helical" evidence="3">
    <location>
        <begin position="284"/>
        <end position="304"/>
    </location>
</feature>
<dbReference type="KEGG" id="palo:E6C60_3804"/>
<feature type="domain" description="Acyltransferase 3" evidence="4">
    <location>
        <begin position="6"/>
        <end position="305"/>
    </location>
</feature>
<dbReference type="AlphaFoldDB" id="A0A4P8XUL4"/>
<feature type="transmembrane region" description="Helical" evidence="3">
    <location>
        <begin position="223"/>
        <end position="247"/>
    </location>
</feature>
<keyword evidence="3" id="KW-1133">Transmembrane helix</keyword>
<evidence type="ECO:0000256" key="3">
    <source>
        <dbReference type="SAM" id="Phobius"/>
    </source>
</evidence>
<feature type="transmembrane region" description="Helical" evidence="3">
    <location>
        <begin position="37"/>
        <end position="57"/>
    </location>
</feature>
<protein>
    <submittedName>
        <fullName evidence="5">Acyltransferase 3</fullName>
    </submittedName>
</protein>
<gene>
    <name evidence="5" type="ORF">E6C60_3804</name>
</gene>
<dbReference type="GO" id="GO:0016747">
    <property type="term" value="F:acyltransferase activity, transferring groups other than amino-acyl groups"/>
    <property type="evidence" value="ECO:0007669"/>
    <property type="project" value="InterPro"/>
</dbReference>
<organism evidence="5 6">
    <name type="scientific">Paenibacillus algicola</name>
    <dbReference type="NCBI Taxonomy" id="2565926"/>
    <lineage>
        <taxon>Bacteria</taxon>
        <taxon>Bacillati</taxon>
        <taxon>Bacillota</taxon>
        <taxon>Bacilli</taxon>
        <taxon>Bacillales</taxon>
        <taxon>Paenibacillaceae</taxon>
        <taxon>Paenibacillus</taxon>
    </lineage>
</organism>
<keyword evidence="3" id="KW-0812">Transmembrane</keyword>
<accession>A0A4P8XUL4</accession>
<evidence type="ECO:0000256" key="1">
    <source>
        <dbReference type="ARBA" id="ARBA00004370"/>
    </source>
</evidence>
<dbReference type="Proteomes" id="UP000300879">
    <property type="component" value="Chromosome"/>
</dbReference>
<dbReference type="RefSeq" id="WP_138227208.1">
    <property type="nucleotide sequence ID" value="NZ_CP040396.1"/>
</dbReference>
<keyword evidence="3" id="KW-0472">Membrane</keyword>
<dbReference type="OrthoDB" id="6623990at2"/>
<comment type="subcellular location">
    <subcellularLocation>
        <location evidence="1">Membrane</location>
    </subcellularLocation>
</comment>
<evidence type="ECO:0000256" key="2">
    <source>
        <dbReference type="ARBA" id="ARBA00007400"/>
    </source>
</evidence>
<dbReference type="PANTHER" id="PTHR37312:SF1">
    <property type="entry name" value="MEMBRANE-BOUND ACYLTRANSFERASE YKRP-RELATED"/>
    <property type="match status" value="1"/>
</dbReference>
<keyword evidence="5" id="KW-0012">Acyltransferase</keyword>
<evidence type="ECO:0000259" key="4">
    <source>
        <dbReference type="Pfam" id="PF01757"/>
    </source>
</evidence>
<evidence type="ECO:0000313" key="6">
    <source>
        <dbReference type="Proteomes" id="UP000300879"/>
    </source>
</evidence>
<feature type="transmembrane region" description="Helical" evidence="3">
    <location>
        <begin position="181"/>
        <end position="203"/>
    </location>
</feature>
<proteinExistence type="inferred from homology"/>
<comment type="similarity">
    <text evidence="2">Belongs to the acyltransferase 3 family.</text>
</comment>
<sequence>MNERDLYFDNLKFWLILLVVVGHFMEPFYGESPLGTLYPWIYSFHMPLFVFVAGYFSKSITYPKYYVQLVSNLALPYLIFETLYTWFDFYTQGLEKLHFTYFYPYWILWFLFSMLLWKMLLPYLLVLKAPLWIALWSSVLLGYALDVDYYASVSRTLYFLPFFLLGVYFKREWLLPLKKPRVRLVSLLILLSGAVLLHTLSPVLEPAWFYGAMNYAQFGLDTWYAGAFRLLTYTFTLLMGAAFLSWVPQQRHWYTDRGMNTMYVFLLHGFVVKSLLYFGVLQEIGSVAGGILPILLGVLVTVLLSSRVVKASMSWLVEPNVSFLFKPRVTRRSREVRRKEEF</sequence>
<feature type="transmembrane region" description="Helical" evidence="3">
    <location>
        <begin position="99"/>
        <end position="117"/>
    </location>
</feature>
<keyword evidence="6" id="KW-1185">Reference proteome</keyword>
<dbReference type="InterPro" id="IPR002656">
    <property type="entry name" value="Acyl_transf_3_dom"/>
</dbReference>
<feature type="transmembrane region" description="Helical" evidence="3">
    <location>
        <begin position="7"/>
        <end position="25"/>
    </location>
</feature>
<feature type="transmembrane region" description="Helical" evidence="3">
    <location>
        <begin position="149"/>
        <end position="169"/>
    </location>
</feature>
<feature type="transmembrane region" description="Helical" evidence="3">
    <location>
        <begin position="259"/>
        <end position="278"/>
    </location>
</feature>
<dbReference type="PANTHER" id="PTHR37312">
    <property type="entry name" value="MEMBRANE-BOUND ACYLTRANSFERASE YKRP-RELATED"/>
    <property type="match status" value="1"/>
</dbReference>
<dbReference type="Pfam" id="PF01757">
    <property type="entry name" value="Acyl_transf_3"/>
    <property type="match status" value="1"/>
</dbReference>
<reference evidence="5 6" key="1">
    <citation type="submission" date="2019-05" db="EMBL/GenBank/DDBJ databases">
        <authorList>
            <person name="Chen C."/>
        </authorList>
    </citation>
    <scope>NUCLEOTIDE SEQUENCE [LARGE SCALE GENOMIC DNA]</scope>
    <source>
        <strain evidence="5 6">HB172198</strain>
    </source>
</reference>
<name>A0A4P8XUL4_9BACL</name>
<keyword evidence="5" id="KW-0808">Transferase</keyword>
<dbReference type="EMBL" id="CP040396">
    <property type="protein sequence ID" value="QCT04509.1"/>
    <property type="molecule type" value="Genomic_DNA"/>
</dbReference>
<feature type="transmembrane region" description="Helical" evidence="3">
    <location>
        <begin position="69"/>
        <end position="87"/>
    </location>
</feature>
<evidence type="ECO:0000313" key="5">
    <source>
        <dbReference type="EMBL" id="QCT04509.1"/>
    </source>
</evidence>